<protein>
    <submittedName>
        <fullName evidence="1">Uncharacterized protein</fullName>
    </submittedName>
</protein>
<sequence length="85" mass="9153">MIEELGQDPCAKHTRGAFVMISASLKQLSSINGSSIVGEVSAVLQHTVTTGQPAIRLMGIAIESHAQPRSDSSIKFNRQKTFDNN</sequence>
<dbReference type="Proteomes" id="UP000186922">
    <property type="component" value="Unassembled WGS sequence"/>
</dbReference>
<name>A0A1D1VAY5_RAMVA</name>
<gene>
    <name evidence="1" type="primary">RvY_09894-1</name>
    <name evidence="1" type="synonym">RvY_09894.1</name>
    <name evidence="1" type="ORF">RvY_09894</name>
</gene>
<comment type="caution">
    <text evidence="1">The sequence shown here is derived from an EMBL/GenBank/DDBJ whole genome shotgun (WGS) entry which is preliminary data.</text>
</comment>
<keyword evidence="2" id="KW-1185">Reference proteome</keyword>
<evidence type="ECO:0000313" key="1">
    <source>
        <dbReference type="EMBL" id="GAU98799.1"/>
    </source>
</evidence>
<accession>A0A1D1VAY5</accession>
<organism evidence="1 2">
    <name type="scientific">Ramazzottius varieornatus</name>
    <name type="common">Water bear</name>
    <name type="synonym">Tardigrade</name>
    <dbReference type="NCBI Taxonomy" id="947166"/>
    <lineage>
        <taxon>Eukaryota</taxon>
        <taxon>Metazoa</taxon>
        <taxon>Ecdysozoa</taxon>
        <taxon>Tardigrada</taxon>
        <taxon>Eutardigrada</taxon>
        <taxon>Parachela</taxon>
        <taxon>Hypsibioidea</taxon>
        <taxon>Ramazzottiidae</taxon>
        <taxon>Ramazzottius</taxon>
    </lineage>
</organism>
<reference evidence="1 2" key="1">
    <citation type="journal article" date="2016" name="Nat. Commun.">
        <title>Extremotolerant tardigrade genome and improved radiotolerance of human cultured cells by tardigrade-unique protein.</title>
        <authorList>
            <person name="Hashimoto T."/>
            <person name="Horikawa D.D."/>
            <person name="Saito Y."/>
            <person name="Kuwahara H."/>
            <person name="Kozuka-Hata H."/>
            <person name="Shin-I T."/>
            <person name="Minakuchi Y."/>
            <person name="Ohishi K."/>
            <person name="Motoyama A."/>
            <person name="Aizu T."/>
            <person name="Enomoto A."/>
            <person name="Kondo K."/>
            <person name="Tanaka S."/>
            <person name="Hara Y."/>
            <person name="Koshikawa S."/>
            <person name="Sagara H."/>
            <person name="Miura T."/>
            <person name="Yokobori S."/>
            <person name="Miyagawa K."/>
            <person name="Suzuki Y."/>
            <person name="Kubo T."/>
            <person name="Oyama M."/>
            <person name="Kohara Y."/>
            <person name="Fujiyama A."/>
            <person name="Arakawa K."/>
            <person name="Katayama T."/>
            <person name="Toyoda A."/>
            <person name="Kunieda T."/>
        </authorList>
    </citation>
    <scope>NUCLEOTIDE SEQUENCE [LARGE SCALE GENOMIC DNA]</scope>
    <source>
        <strain evidence="1 2">YOKOZUNA-1</strain>
    </source>
</reference>
<dbReference type="EMBL" id="BDGG01000005">
    <property type="protein sequence ID" value="GAU98799.1"/>
    <property type="molecule type" value="Genomic_DNA"/>
</dbReference>
<proteinExistence type="predicted"/>
<dbReference type="AlphaFoldDB" id="A0A1D1VAY5"/>
<evidence type="ECO:0000313" key="2">
    <source>
        <dbReference type="Proteomes" id="UP000186922"/>
    </source>
</evidence>